<dbReference type="EMBL" id="AEQN01000007">
    <property type="protein sequence ID" value="EFV02516.1"/>
    <property type="molecule type" value="Genomic_DNA"/>
</dbReference>
<dbReference type="PANTHER" id="PTHR24567">
    <property type="entry name" value="CRP FAMILY TRANSCRIPTIONAL REGULATORY PROTEIN"/>
    <property type="match status" value="1"/>
</dbReference>
<evidence type="ECO:0000256" key="3">
    <source>
        <dbReference type="ARBA" id="ARBA00023163"/>
    </source>
</evidence>
<keyword evidence="2" id="KW-0238">DNA-binding</keyword>
<reference evidence="6 7" key="1">
    <citation type="submission" date="2010-12" db="EMBL/GenBank/DDBJ databases">
        <authorList>
            <person name="Muzny D."/>
            <person name="Qin X."/>
            <person name="Deng J."/>
            <person name="Jiang H."/>
            <person name="Liu Y."/>
            <person name="Qu J."/>
            <person name="Song X.-Z."/>
            <person name="Zhang L."/>
            <person name="Thornton R."/>
            <person name="Coyle M."/>
            <person name="Francisco L."/>
            <person name="Jackson L."/>
            <person name="Javaid M."/>
            <person name="Korchina V."/>
            <person name="Kovar C."/>
            <person name="Mata R."/>
            <person name="Mathew T."/>
            <person name="Ngo R."/>
            <person name="Nguyen L."/>
            <person name="Nguyen N."/>
            <person name="Okwuonu G."/>
            <person name="Ongeri F."/>
            <person name="Pham C."/>
            <person name="Simmons D."/>
            <person name="Wilczek-Boney K."/>
            <person name="Hale W."/>
            <person name="Jakkamsetti A."/>
            <person name="Pham P."/>
            <person name="Ruth R."/>
            <person name="San Lucas F."/>
            <person name="Warren J."/>
            <person name="Zhang J."/>
            <person name="Zhao Z."/>
            <person name="Zhou C."/>
            <person name="Zhu D."/>
            <person name="Lee S."/>
            <person name="Bess C."/>
            <person name="Blankenburg K."/>
            <person name="Forbes L."/>
            <person name="Fu Q."/>
            <person name="Gubbala S."/>
            <person name="Hirani K."/>
            <person name="Jayaseelan J.C."/>
            <person name="Lara F."/>
            <person name="Munidasa M."/>
            <person name="Palculict T."/>
            <person name="Patil S."/>
            <person name="Pu L.-L."/>
            <person name="Saada N."/>
            <person name="Tang L."/>
            <person name="Weissenberger G."/>
            <person name="Zhu Y."/>
            <person name="Hemphill L."/>
            <person name="Shang Y."/>
            <person name="Youmans B."/>
            <person name="Ayvaz T."/>
            <person name="Ross M."/>
            <person name="Santibanez J."/>
            <person name="Aqrawi P."/>
            <person name="Gross S."/>
            <person name="Joshi V."/>
            <person name="Fowler G."/>
            <person name="Nazareth L."/>
            <person name="Reid J."/>
            <person name="Worley K."/>
            <person name="Petrosino J."/>
            <person name="Highlander S."/>
            <person name="Gibbs R."/>
        </authorList>
    </citation>
    <scope>NUCLEOTIDE SEQUENCE [LARGE SCALE GENOMIC DNA]</scope>
    <source>
        <strain evidence="6 7">ATCC 23263</strain>
    </source>
</reference>
<evidence type="ECO:0000259" key="4">
    <source>
        <dbReference type="PROSITE" id="PS50042"/>
    </source>
</evidence>
<evidence type="ECO:0000259" key="5">
    <source>
        <dbReference type="PROSITE" id="PS51063"/>
    </source>
</evidence>
<feature type="domain" description="HTH crp-type" evidence="5">
    <location>
        <begin position="154"/>
        <end position="221"/>
    </location>
</feature>
<dbReference type="InterPro" id="IPR014710">
    <property type="entry name" value="RmlC-like_jellyroll"/>
</dbReference>
<dbReference type="HOGENOM" id="CLU_075053_4_1_9"/>
<evidence type="ECO:0000256" key="1">
    <source>
        <dbReference type="ARBA" id="ARBA00023015"/>
    </source>
</evidence>
<dbReference type="Pfam" id="PF00027">
    <property type="entry name" value="cNMP_binding"/>
    <property type="match status" value="1"/>
</dbReference>
<feature type="domain" description="Cyclic nucleotide-binding" evidence="4">
    <location>
        <begin position="11"/>
        <end position="113"/>
    </location>
</feature>
<dbReference type="AlphaFoldDB" id="E6MEJ1"/>
<keyword evidence="7" id="KW-1185">Reference proteome</keyword>
<gene>
    <name evidence="6" type="ORF">HMP0721_0424</name>
</gene>
<dbReference type="eggNOG" id="COG0664">
    <property type="taxonomic scope" value="Bacteria"/>
</dbReference>
<dbReference type="STRING" id="887929.HMP0721_0424"/>
<accession>E6MEJ1</accession>
<evidence type="ECO:0000256" key="2">
    <source>
        <dbReference type="ARBA" id="ARBA00023125"/>
    </source>
</evidence>
<proteinExistence type="predicted"/>
<dbReference type="InterPro" id="IPR018490">
    <property type="entry name" value="cNMP-bd_dom_sf"/>
</dbReference>
<dbReference type="GO" id="GO:0003700">
    <property type="term" value="F:DNA-binding transcription factor activity"/>
    <property type="evidence" value="ECO:0007669"/>
    <property type="project" value="TreeGrafter"/>
</dbReference>
<dbReference type="RefSeq" id="WP_006597843.1">
    <property type="nucleotide sequence ID" value="NZ_GL622359.1"/>
</dbReference>
<dbReference type="InterPro" id="IPR000595">
    <property type="entry name" value="cNMP-bd_dom"/>
</dbReference>
<protein>
    <submittedName>
        <fullName evidence="6">Cyclic nucleotide-binding domain protein</fullName>
    </submittedName>
</protein>
<dbReference type="Gene3D" id="2.60.120.10">
    <property type="entry name" value="Jelly Rolls"/>
    <property type="match status" value="1"/>
</dbReference>
<dbReference type="CDD" id="cd00038">
    <property type="entry name" value="CAP_ED"/>
    <property type="match status" value="1"/>
</dbReference>
<sequence length="222" mass="25022">MDIDFLSQTKLFHGIAPDAIPKVLSNLGYRIKNYDREAVIYMAGDSADAIGLVLSGSVRIENNDFWGNTSVLANIAPGSVFAETYALLSGEPLMVDVIAQKKSTVLFLQTEHLFDFSHDTSIANRRHTIIHNLLMISIQKNLHLSRRIFHTSSKSIRGRLISYLSFVAQKKNTNDFVIPFNRQHLADYLSVDRSALSHELSKMQDEGLLITEKSHFVLNFDL</sequence>
<dbReference type="SUPFAM" id="SSF46785">
    <property type="entry name" value="Winged helix' DNA-binding domain"/>
    <property type="match status" value="1"/>
</dbReference>
<dbReference type="InterPro" id="IPR050397">
    <property type="entry name" value="Env_Response_Regulators"/>
</dbReference>
<dbReference type="PROSITE" id="PS51063">
    <property type="entry name" value="HTH_CRP_2"/>
    <property type="match status" value="1"/>
</dbReference>
<dbReference type="InterPro" id="IPR036390">
    <property type="entry name" value="WH_DNA-bd_sf"/>
</dbReference>
<name>E6MEJ1_9FIRM</name>
<keyword evidence="3" id="KW-0804">Transcription</keyword>
<dbReference type="PROSITE" id="PS50042">
    <property type="entry name" value="CNMP_BINDING_3"/>
    <property type="match status" value="1"/>
</dbReference>
<comment type="caution">
    <text evidence="6">The sequence shown here is derived from an EMBL/GenBank/DDBJ whole genome shotgun (WGS) entry which is preliminary data.</text>
</comment>
<dbReference type="OrthoDB" id="9774616at2"/>
<dbReference type="Proteomes" id="UP000004754">
    <property type="component" value="Unassembled WGS sequence"/>
</dbReference>
<organism evidence="6 7">
    <name type="scientific">Pseudoramibacter alactolyticus ATCC 23263</name>
    <dbReference type="NCBI Taxonomy" id="887929"/>
    <lineage>
        <taxon>Bacteria</taxon>
        <taxon>Bacillati</taxon>
        <taxon>Bacillota</taxon>
        <taxon>Clostridia</taxon>
        <taxon>Eubacteriales</taxon>
        <taxon>Eubacteriaceae</taxon>
        <taxon>Pseudoramibacter</taxon>
    </lineage>
</organism>
<dbReference type="GO" id="GO:0003677">
    <property type="term" value="F:DNA binding"/>
    <property type="evidence" value="ECO:0007669"/>
    <property type="project" value="UniProtKB-KW"/>
</dbReference>
<evidence type="ECO:0000313" key="6">
    <source>
        <dbReference type="EMBL" id="EFV02516.1"/>
    </source>
</evidence>
<dbReference type="InterPro" id="IPR012318">
    <property type="entry name" value="HTH_CRP"/>
</dbReference>
<evidence type="ECO:0000313" key="7">
    <source>
        <dbReference type="Proteomes" id="UP000004754"/>
    </source>
</evidence>
<dbReference type="SUPFAM" id="SSF51206">
    <property type="entry name" value="cAMP-binding domain-like"/>
    <property type="match status" value="1"/>
</dbReference>
<dbReference type="GO" id="GO:0005829">
    <property type="term" value="C:cytosol"/>
    <property type="evidence" value="ECO:0007669"/>
    <property type="project" value="TreeGrafter"/>
</dbReference>
<keyword evidence="1" id="KW-0805">Transcription regulation</keyword>
<dbReference type="Pfam" id="PF13545">
    <property type="entry name" value="HTH_Crp_2"/>
    <property type="match status" value="1"/>
</dbReference>
<dbReference type="PANTHER" id="PTHR24567:SF58">
    <property type="entry name" value="CYCLIC AMP-BINDING REGULATORY PROTEIN"/>
    <property type="match status" value="1"/>
</dbReference>